<name>A0A1M7R2F3_9BURK</name>
<keyword evidence="2" id="KW-1185">Reference proteome</keyword>
<accession>A0A1M7R2F3</accession>
<dbReference type="Proteomes" id="UP000184339">
    <property type="component" value="Unassembled WGS sequence"/>
</dbReference>
<sequence length="74" mass="7940">MKSIFIRTASLASRKAYAVQRMNAAAQRMLHADTIAEEIKAGHWILAWAVAAGARPSSRAAPGSLVPFAVLNLH</sequence>
<proteinExistence type="predicted"/>
<protein>
    <submittedName>
        <fullName evidence="1">Uncharacterized protein</fullName>
    </submittedName>
</protein>
<reference evidence="2" key="1">
    <citation type="submission" date="2016-11" db="EMBL/GenBank/DDBJ databases">
        <authorList>
            <person name="Varghese N."/>
            <person name="Submissions S."/>
        </authorList>
    </citation>
    <scope>NUCLEOTIDE SEQUENCE [LARGE SCALE GENOMIC DNA]</scope>
    <source>
        <strain evidence="2">Sac-22</strain>
    </source>
</reference>
<organism evidence="1 2">
    <name type="scientific">Duganella sacchari</name>
    <dbReference type="NCBI Taxonomy" id="551987"/>
    <lineage>
        <taxon>Bacteria</taxon>
        <taxon>Pseudomonadati</taxon>
        <taxon>Pseudomonadota</taxon>
        <taxon>Betaproteobacteria</taxon>
        <taxon>Burkholderiales</taxon>
        <taxon>Oxalobacteraceae</taxon>
        <taxon>Telluria group</taxon>
        <taxon>Duganella</taxon>
    </lineage>
</organism>
<dbReference type="EMBL" id="FRCX01000009">
    <property type="protein sequence ID" value="SHN38908.1"/>
    <property type="molecule type" value="Genomic_DNA"/>
</dbReference>
<evidence type="ECO:0000313" key="2">
    <source>
        <dbReference type="Proteomes" id="UP000184339"/>
    </source>
</evidence>
<gene>
    <name evidence="1" type="ORF">SAMN05192549_109213</name>
</gene>
<dbReference type="AlphaFoldDB" id="A0A1M7R2F3"/>
<evidence type="ECO:0000313" key="1">
    <source>
        <dbReference type="EMBL" id="SHN38908.1"/>
    </source>
</evidence>
<dbReference type="OrthoDB" id="8781382at2"/>
<dbReference type="RefSeq" id="WP_139260651.1">
    <property type="nucleotide sequence ID" value="NZ_FRCX01000009.1"/>
</dbReference>
<dbReference type="STRING" id="551987.SAMN05192549_109213"/>